<dbReference type="AlphaFoldDB" id="A0A8J7M1F3"/>
<accession>A0A8J7M1F3</accession>
<protein>
    <recommendedName>
        <fullName evidence="4">DUF5640 domain-containing protein</fullName>
    </recommendedName>
</protein>
<evidence type="ECO:0000256" key="1">
    <source>
        <dbReference type="SAM" id="SignalP"/>
    </source>
</evidence>
<dbReference type="RefSeq" id="WP_199385603.1">
    <property type="nucleotide sequence ID" value="NZ_JAEMHM010000016.1"/>
</dbReference>
<dbReference type="EMBL" id="JAEMHM010000016">
    <property type="protein sequence ID" value="MBJ6726693.1"/>
    <property type="molecule type" value="Genomic_DNA"/>
</dbReference>
<dbReference type="Proteomes" id="UP000636888">
    <property type="component" value="Unassembled WGS sequence"/>
</dbReference>
<keyword evidence="1" id="KW-0732">Signal</keyword>
<comment type="caution">
    <text evidence="2">The sequence shown here is derived from an EMBL/GenBank/DDBJ whole genome shotgun (WGS) entry which is preliminary data.</text>
</comment>
<reference evidence="2" key="1">
    <citation type="submission" date="2020-12" db="EMBL/GenBank/DDBJ databases">
        <title>Geomonas sp. Red875, isolated from river sediment.</title>
        <authorList>
            <person name="Xu Z."/>
            <person name="Zhang Z."/>
            <person name="Masuda Y."/>
            <person name="Itoh H."/>
            <person name="Senoo K."/>
        </authorList>
    </citation>
    <scope>NUCLEOTIDE SEQUENCE</scope>
    <source>
        <strain evidence="2">Red875</strain>
    </source>
</reference>
<sequence>MKKVLLLSALLLVFGCSKGKNELVGQWESGKAQGGKAAKIEFFADHTATLSLGVGQPMKIKWSMGKNGQVKLQSAQDRNMLTFQLNGDKLAPEGGDGVMTFTKQ</sequence>
<organism evidence="2 3">
    <name type="scientific">Geomesophilobacter sediminis</name>
    <dbReference type="NCBI Taxonomy" id="2798584"/>
    <lineage>
        <taxon>Bacteria</taxon>
        <taxon>Pseudomonadati</taxon>
        <taxon>Thermodesulfobacteriota</taxon>
        <taxon>Desulfuromonadia</taxon>
        <taxon>Geobacterales</taxon>
        <taxon>Geobacteraceae</taxon>
        <taxon>Geomesophilobacter</taxon>
    </lineage>
</organism>
<gene>
    <name evidence="2" type="ORF">JFN93_18430</name>
</gene>
<evidence type="ECO:0008006" key="4">
    <source>
        <dbReference type="Google" id="ProtNLM"/>
    </source>
</evidence>
<keyword evidence="3" id="KW-1185">Reference proteome</keyword>
<evidence type="ECO:0000313" key="2">
    <source>
        <dbReference type="EMBL" id="MBJ6726693.1"/>
    </source>
</evidence>
<dbReference type="PROSITE" id="PS51257">
    <property type="entry name" value="PROKAR_LIPOPROTEIN"/>
    <property type="match status" value="1"/>
</dbReference>
<feature type="signal peptide" evidence="1">
    <location>
        <begin position="1"/>
        <end position="19"/>
    </location>
</feature>
<feature type="chain" id="PRO_5035235634" description="DUF5640 domain-containing protein" evidence="1">
    <location>
        <begin position="20"/>
        <end position="104"/>
    </location>
</feature>
<name>A0A8J7M1F3_9BACT</name>
<evidence type="ECO:0000313" key="3">
    <source>
        <dbReference type="Proteomes" id="UP000636888"/>
    </source>
</evidence>
<proteinExistence type="predicted"/>